<organism evidence="1 2">
    <name type="scientific">Elysia marginata</name>
    <dbReference type="NCBI Taxonomy" id="1093978"/>
    <lineage>
        <taxon>Eukaryota</taxon>
        <taxon>Metazoa</taxon>
        <taxon>Spiralia</taxon>
        <taxon>Lophotrochozoa</taxon>
        <taxon>Mollusca</taxon>
        <taxon>Gastropoda</taxon>
        <taxon>Heterobranchia</taxon>
        <taxon>Euthyneura</taxon>
        <taxon>Panpulmonata</taxon>
        <taxon>Sacoglossa</taxon>
        <taxon>Placobranchoidea</taxon>
        <taxon>Plakobranchidae</taxon>
        <taxon>Elysia</taxon>
    </lineage>
</organism>
<dbReference type="AlphaFoldDB" id="A0AAV4F7M8"/>
<dbReference type="GO" id="GO:0003964">
    <property type="term" value="F:RNA-directed DNA polymerase activity"/>
    <property type="evidence" value="ECO:0007669"/>
    <property type="project" value="UniProtKB-KW"/>
</dbReference>
<dbReference type="PANTHER" id="PTHR33050">
    <property type="entry name" value="REVERSE TRANSCRIPTASE DOMAIN-CONTAINING PROTEIN"/>
    <property type="match status" value="1"/>
</dbReference>
<evidence type="ECO:0000313" key="2">
    <source>
        <dbReference type="Proteomes" id="UP000762676"/>
    </source>
</evidence>
<protein>
    <submittedName>
        <fullName evidence="1">Reverse transcriptase</fullName>
    </submittedName>
</protein>
<gene>
    <name evidence="1" type="ORF">ElyMa_003756100</name>
</gene>
<keyword evidence="2" id="KW-1185">Reference proteome</keyword>
<dbReference type="InterPro" id="IPR043502">
    <property type="entry name" value="DNA/RNA_pol_sf"/>
</dbReference>
<accession>A0AAV4F7M8</accession>
<proteinExistence type="predicted"/>
<keyword evidence="1" id="KW-0808">Transferase</keyword>
<sequence length="286" mass="32360">MTKAILPAKLLLRNLYKCLSQRTSWQDILHIDRATGSDLEWWRSTLTVWNARHVAKKCKDLAHITTDASQSGWGATLTMATDHNALSKYEAQGFWLRKTDTKSSNCREIKAVLLALLAFLPLAKNKSIQLLSDNISTVAYINFQGGPSQDLTDITVQIWEVILIFNIDLKASHLAGRLNGEADGLSRANSRHEWMLHPGLFRYLDIQWGPHTIDRFASMNVTLLPKYNSRYADPLCRSIDALYQQDRGLENKFVNAPLGLMDAVLQIIETQQATATVVAQKWRAKR</sequence>
<dbReference type="Proteomes" id="UP000762676">
    <property type="component" value="Unassembled WGS sequence"/>
</dbReference>
<keyword evidence="1" id="KW-0548">Nucleotidyltransferase</keyword>
<feature type="non-terminal residue" evidence="1">
    <location>
        <position position="286"/>
    </location>
</feature>
<dbReference type="InterPro" id="IPR052055">
    <property type="entry name" value="Hepadnavirus_pol/RT"/>
</dbReference>
<reference evidence="1 2" key="1">
    <citation type="journal article" date="2021" name="Elife">
        <title>Chloroplast acquisition without the gene transfer in kleptoplastic sea slugs, Plakobranchus ocellatus.</title>
        <authorList>
            <person name="Maeda T."/>
            <person name="Takahashi S."/>
            <person name="Yoshida T."/>
            <person name="Shimamura S."/>
            <person name="Takaki Y."/>
            <person name="Nagai Y."/>
            <person name="Toyoda A."/>
            <person name="Suzuki Y."/>
            <person name="Arimoto A."/>
            <person name="Ishii H."/>
            <person name="Satoh N."/>
            <person name="Nishiyama T."/>
            <person name="Hasebe M."/>
            <person name="Maruyama T."/>
            <person name="Minagawa J."/>
            <person name="Obokata J."/>
            <person name="Shigenobu S."/>
        </authorList>
    </citation>
    <scope>NUCLEOTIDE SEQUENCE [LARGE SCALE GENOMIC DNA]</scope>
</reference>
<dbReference type="SUPFAM" id="SSF56672">
    <property type="entry name" value="DNA/RNA polymerases"/>
    <property type="match status" value="1"/>
</dbReference>
<dbReference type="CDD" id="cd09275">
    <property type="entry name" value="RNase_HI_RT_DIRS1"/>
    <property type="match status" value="1"/>
</dbReference>
<dbReference type="EMBL" id="BMAT01007700">
    <property type="protein sequence ID" value="GFR69368.1"/>
    <property type="molecule type" value="Genomic_DNA"/>
</dbReference>
<evidence type="ECO:0000313" key="1">
    <source>
        <dbReference type="EMBL" id="GFR69368.1"/>
    </source>
</evidence>
<comment type="caution">
    <text evidence="1">The sequence shown here is derived from an EMBL/GenBank/DDBJ whole genome shotgun (WGS) entry which is preliminary data.</text>
</comment>
<name>A0AAV4F7M8_9GAST</name>
<dbReference type="PANTHER" id="PTHR33050:SF7">
    <property type="entry name" value="RIBONUCLEASE H"/>
    <property type="match status" value="1"/>
</dbReference>
<keyword evidence="1" id="KW-0695">RNA-directed DNA polymerase</keyword>